<protein>
    <submittedName>
        <fullName evidence="1">Uncharacterized protein</fullName>
    </submittedName>
</protein>
<organism evidence="1 2">
    <name type="scientific">Candidatus Nomurabacteria bacterium GW2011_GWC2_39_41</name>
    <dbReference type="NCBI Taxonomy" id="1618754"/>
    <lineage>
        <taxon>Bacteria</taxon>
        <taxon>Candidatus Nomuraibacteriota</taxon>
    </lineage>
</organism>
<accession>A0A837HTJ6</accession>
<dbReference type="Proteomes" id="UP000034656">
    <property type="component" value="Unassembled WGS sequence"/>
</dbReference>
<proteinExistence type="predicted"/>
<evidence type="ECO:0000313" key="1">
    <source>
        <dbReference type="EMBL" id="KKR19951.1"/>
    </source>
</evidence>
<sequence>MNHKTVLGGSASPSGIDYMSFIFHHIIYGETGFWPLLFLNGLKKSTVSSKNGFTDQGRGTLPLPAVVMDNNGNYKNLFLCVKTAEEKSNYMNEIMVSFDDLHLLITRYVKWVRRIINNHEAERLDEDLGRFLNRMKSGFPKESTPLSEAWGIAIQAMLQEMGVEGIDKVALEYLISQKEPQQFLTDTLLRPISASDLESTINTGDVVFKNMFSNPDEESSVVIAKGGDNFVMHHPPLRFLLWDKQSREVLYTLEPLSIEFFGDERSVLVTSQEIVCSLEEIKGHIVGLLGNDTAMCQRMAYVDLVVLGRGAFLISQLLLVGNIVAYPWYFADDVMKVEAVSLINHWRKRHRDQNFEVGSFFEHVFPLHTVDPERFTSHSRLSPTGSTMIECVRFESARRLVQFQVPFLRIDAGDQELFTQLTACYFYSRQLRSSYRSRSGAIRNDLFQWILDRNSSEKLRQGLRNLADVTKRQTVFSATEAFSYAVAYRLFVSDLLELPTSRDNNYQYDLSALRANITTLIQITECIKKSETIKHLQRLQATSSSNLTEFLESAEVCYMTRFDQMVLLLAEHLNKREIAYRKLESTLHDVARLGQCLESMLLSLQDLSPYPLQNGLIRTITGGKTKILGKKIYSCKTLERRLGVVTNLLIEAYPHVALLQEKEKDALSSVLLEWIDAEHDLWTVHSGIVKPFAKCRDALDATIAELVEYLCYLAMGPLRSNLFLLWALFGTRTMDVVRDIILRRGELPVIVRKIRKE</sequence>
<dbReference type="EMBL" id="LBXB01000012">
    <property type="protein sequence ID" value="KKR19951.1"/>
    <property type="molecule type" value="Genomic_DNA"/>
</dbReference>
<dbReference type="AlphaFoldDB" id="A0A837HTJ6"/>
<reference evidence="1 2" key="1">
    <citation type="journal article" date="2015" name="Nature">
        <title>rRNA introns, odd ribosomes, and small enigmatic genomes across a large radiation of phyla.</title>
        <authorList>
            <person name="Brown C.T."/>
            <person name="Hug L.A."/>
            <person name="Thomas B.C."/>
            <person name="Sharon I."/>
            <person name="Castelle C.J."/>
            <person name="Singh A."/>
            <person name="Wilkins M.J."/>
            <person name="Williams K.H."/>
            <person name="Banfield J.F."/>
        </authorList>
    </citation>
    <scope>NUCLEOTIDE SEQUENCE [LARGE SCALE GENOMIC DNA]</scope>
</reference>
<gene>
    <name evidence="1" type="ORF">UT51_C0012G0010</name>
</gene>
<comment type="caution">
    <text evidence="1">The sequence shown here is derived from an EMBL/GenBank/DDBJ whole genome shotgun (WGS) entry which is preliminary data.</text>
</comment>
<evidence type="ECO:0000313" key="2">
    <source>
        <dbReference type="Proteomes" id="UP000034656"/>
    </source>
</evidence>
<name>A0A837HTJ6_9BACT</name>